<reference evidence="1" key="1">
    <citation type="journal article" date="2023" name="Int. J. Syst. Evol. Microbiol.">
        <title>&lt;i&gt;Holtiella tumoricola&lt;/i&gt; gen. nov. sp. nov., isolated from a human clinical sample.</title>
        <authorList>
            <person name="Allen-Vercoe E."/>
            <person name="Daigneault M.C."/>
            <person name="Vancuren S.J."/>
            <person name="Cochrane K."/>
            <person name="O'Neal L.L."/>
            <person name="Sankaranarayanan K."/>
            <person name="Lawson P.A."/>
        </authorList>
    </citation>
    <scope>NUCLEOTIDE SEQUENCE</scope>
    <source>
        <strain evidence="1">CC70A</strain>
    </source>
</reference>
<sequence>MIYTKEKIKVFISSACGEGYENYNIARAALKALIESTGIATVYLFEGEGASIISAGEHYSSALEECDVCIFLIDNKDGIRPGVQIEIDCVNKYKIKALYYFCDKDSTEKTPLQESIMGYNFAKSRVIHSFEEFITSGAQDLISDLIGIYKKYCKGRLENVEKIEETIESSISLSFGLEATIATKNTIANIDKCKVYFLKMLQGYGKEIENTNSLDGWYCKFLTILFENKSIQEFNTGLFLKDLEVYQDTEYHSLVKKRWEAIQAYFQGNLEECIRLLEQALDMAKNQLFPDWIIKDILIDLRNQNIFLSQFQNEYFVYKHQDEINNSEHALYYPLLDRFDKELNEMYIADSLNEKIKSPYTYSFGKNLSYYTDLISNIYVISMFNGSLTHIMKIYDRIKFLTFHLCQQYSNWEIRVLLLKTTLINCNTKEIDGIIYEAEDILGKMNAKDALDIFNFTNNHPIEYQRQISNLEALKSVGYFLADKDFDNIIDQVSEFINDWLEDDKACILLGGHIISALDGVARRIDPNRLVDICCKFLERGRVRWEDGLFKLIGQHIKLSQLNHIVCERLIEQIRMVVEDEEKRNHSNNLGYLLQCLRKQDKILTQELDETIRKEMPKFYEEDYKLETSEDDKEMPLFISKYIDKINKRNMKQGENGTYSGYGDRAHIIIKSIITNSDNIYSEELLNATFSAASNTLLSKRQTIEEKCDAIELLIFLCKRFPQLMIHNEVIIEKLKDNKEITEDGKVLMSNLSIIALKFSILFLYNCFGEDIYQPMMEMLPFLVDDIPTQLQVSKIILTFLEADEEEIPQNVEILLLQQVLTWCKSNQVDLRWKAIRILFQLLRNNNNQSIISNQLIQLMDSDNVYIKNGIIRLTAKNHKMAKSIADYLLQKAAVDPNYMVRKVCEEILSQQ</sequence>
<comment type="caution">
    <text evidence="1">The sequence shown here is derived from an EMBL/GenBank/DDBJ whole genome shotgun (WGS) entry which is preliminary data.</text>
</comment>
<evidence type="ECO:0000313" key="1">
    <source>
        <dbReference type="EMBL" id="MDA3732452.1"/>
    </source>
</evidence>
<dbReference type="SUPFAM" id="SSF48371">
    <property type="entry name" value="ARM repeat"/>
    <property type="match status" value="1"/>
</dbReference>
<name>A0AA42J1E4_9FIRM</name>
<proteinExistence type="predicted"/>
<dbReference type="AlphaFoldDB" id="A0AA42J1E4"/>
<dbReference type="InterPro" id="IPR016024">
    <property type="entry name" value="ARM-type_fold"/>
</dbReference>
<accession>A0AA42J1E4</accession>
<gene>
    <name evidence="1" type="ORF">PBV87_13245</name>
</gene>
<evidence type="ECO:0000313" key="2">
    <source>
        <dbReference type="Proteomes" id="UP001169242"/>
    </source>
</evidence>
<protein>
    <submittedName>
        <fullName evidence="1">Uncharacterized protein</fullName>
    </submittedName>
</protein>
<dbReference type="EMBL" id="JAQIFT010000048">
    <property type="protein sequence ID" value="MDA3732452.1"/>
    <property type="molecule type" value="Genomic_DNA"/>
</dbReference>
<organism evidence="1 2">
    <name type="scientific">Holtiella tumoricola</name>
    <dbReference type="NCBI Taxonomy" id="3018743"/>
    <lineage>
        <taxon>Bacteria</taxon>
        <taxon>Bacillati</taxon>
        <taxon>Bacillota</taxon>
        <taxon>Clostridia</taxon>
        <taxon>Lachnospirales</taxon>
        <taxon>Cellulosilyticaceae</taxon>
        <taxon>Holtiella</taxon>
    </lineage>
</organism>
<dbReference type="RefSeq" id="WP_271012597.1">
    <property type="nucleotide sequence ID" value="NZ_JAQIFT010000048.1"/>
</dbReference>
<dbReference type="Proteomes" id="UP001169242">
    <property type="component" value="Unassembled WGS sequence"/>
</dbReference>
<keyword evidence="2" id="KW-1185">Reference proteome</keyword>